<name>A0ABX8V0S4_9BACT</name>
<evidence type="ECO:0000313" key="3">
    <source>
        <dbReference type="Proteomes" id="UP000826014"/>
    </source>
</evidence>
<keyword evidence="3" id="KW-1185">Reference proteome</keyword>
<proteinExistence type="predicted"/>
<feature type="domain" description="Transposase IS116/IS110/IS902 C-terminal" evidence="1">
    <location>
        <begin position="1"/>
        <end position="45"/>
    </location>
</feature>
<dbReference type="PANTHER" id="PTHR33055">
    <property type="entry name" value="TRANSPOSASE FOR INSERTION SEQUENCE ELEMENT IS1111A"/>
    <property type="match status" value="1"/>
</dbReference>
<dbReference type="InterPro" id="IPR047650">
    <property type="entry name" value="Transpos_IS110"/>
</dbReference>
<accession>A0ABX8V0S4</accession>
<dbReference type="PANTHER" id="PTHR33055:SF3">
    <property type="entry name" value="PUTATIVE TRANSPOSASE FOR IS117-RELATED"/>
    <property type="match status" value="1"/>
</dbReference>
<dbReference type="Pfam" id="PF02371">
    <property type="entry name" value="Transposase_20"/>
    <property type="match status" value="1"/>
</dbReference>
<dbReference type="InterPro" id="IPR003346">
    <property type="entry name" value="Transposase_20"/>
</dbReference>
<organism evidence="2 3">
    <name type="scientific">Candidatus Rhabdochlamydia oedothoracis</name>
    <dbReference type="NCBI Taxonomy" id="2720720"/>
    <lineage>
        <taxon>Bacteria</taxon>
        <taxon>Pseudomonadati</taxon>
        <taxon>Chlamydiota</taxon>
        <taxon>Chlamydiia</taxon>
        <taxon>Parachlamydiales</taxon>
        <taxon>Candidatus Rhabdochlamydiaceae</taxon>
        <taxon>Candidatus Rhabdochlamydia</taxon>
    </lineage>
</organism>
<sequence length="92" mass="10467">MTPKQYASGEVQRQERISKCGSNELRSLLVEAGMVMLTRSKKWSKVKAWGLKIMQKKGMKKAALAVGRKLSVIMHKMLIEQKEFIYGEPKIA</sequence>
<protein>
    <recommendedName>
        <fullName evidence="1">Transposase IS116/IS110/IS902 C-terminal domain-containing protein</fullName>
    </recommendedName>
</protein>
<reference evidence="2 3" key="1">
    <citation type="journal article" date="2022" name="bioRxiv">
        <title>Ecology and evolution of chlamydial symbionts of arthropods.</title>
        <authorList>
            <person name="Halter T."/>
            <person name="Koestlbacher S."/>
            <person name="Collingro A."/>
            <person name="Sixt B.S."/>
            <person name="Toenshoff E.R."/>
            <person name="Hendrickx F."/>
            <person name="Kostanjsek R."/>
            <person name="Horn M."/>
        </authorList>
    </citation>
    <scope>NUCLEOTIDE SEQUENCE [LARGE SCALE GENOMIC DNA]</scope>
    <source>
        <strain evidence="2">W744xW776</strain>
    </source>
</reference>
<evidence type="ECO:0000259" key="1">
    <source>
        <dbReference type="Pfam" id="PF02371"/>
    </source>
</evidence>
<dbReference type="Proteomes" id="UP000826014">
    <property type="component" value="Chromosome"/>
</dbReference>
<gene>
    <name evidence="2" type="ORF">RHABOEDO_001048</name>
</gene>
<evidence type="ECO:0000313" key="2">
    <source>
        <dbReference type="EMBL" id="QYF48823.1"/>
    </source>
</evidence>
<dbReference type="RefSeq" id="WP_215217188.1">
    <property type="nucleotide sequence ID" value="NZ_CP075587.1"/>
</dbReference>
<dbReference type="EMBL" id="CP075587">
    <property type="protein sequence ID" value="QYF48823.1"/>
    <property type="molecule type" value="Genomic_DNA"/>
</dbReference>